<dbReference type="GO" id="GO:0030170">
    <property type="term" value="F:pyridoxal phosphate binding"/>
    <property type="evidence" value="ECO:0007669"/>
    <property type="project" value="TreeGrafter"/>
</dbReference>
<dbReference type="InterPro" id="IPR015424">
    <property type="entry name" value="PyrdxlP-dep_Trfase"/>
</dbReference>
<feature type="modified residue" description="N6-(pyridoxal phosphate)lysine" evidence="2">
    <location>
        <position position="186"/>
    </location>
</feature>
<dbReference type="CDD" id="cd00616">
    <property type="entry name" value="AHBA_syn"/>
    <property type="match status" value="1"/>
</dbReference>
<dbReference type="InterPro" id="IPR000653">
    <property type="entry name" value="DegT/StrS_aminotransferase"/>
</dbReference>
<dbReference type="GO" id="GO:0000271">
    <property type="term" value="P:polysaccharide biosynthetic process"/>
    <property type="evidence" value="ECO:0007669"/>
    <property type="project" value="TreeGrafter"/>
</dbReference>
<name>A0A1V6CB43_UNCT6</name>
<proteinExistence type="inferred from homology"/>
<dbReference type="PANTHER" id="PTHR30244:SF34">
    <property type="entry name" value="DTDP-4-AMINO-4,6-DIDEOXYGALACTOSE TRANSAMINASE"/>
    <property type="match status" value="1"/>
</dbReference>
<evidence type="ECO:0000313" key="4">
    <source>
        <dbReference type="EMBL" id="OQB74100.1"/>
    </source>
</evidence>
<comment type="similarity">
    <text evidence="3">Belongs to the DegT/DnrJ/EryC1 family.</text>
</comment>
<organism evidence="4">
    <name type="scientific">candidate division TA06 bacterium ADurb.Bin131</name>
    <dbReference type="NCBI Taxonomy" id="1852827"/>
    <lineage>
        <taxon>Bacteria</taxon>
        <taxon>Bacteria division TA06</taxon>
    </lineage>
</organism>
<sequence length="372" mass="41945">MPGREVFGEEEIQQVAEVLKTGVLFRYGFEDQRKGVFKVVQFEKEFAAYTGSLYALGVSSGTAALKTALKGLNLPEKTKVLTPCFTFVATIESIEEAGLIPVLCEIDESLNISVQDIESQIDKQTSAVLPVHMMGSACDMSGIMAASNQFNLPVIEDACQATGAEYKGKKLGTFGKYGCFSFDYVKVLTTGEGGMVVTDDEDLYKQADWYHDHGHPHRSDVARGVEKRMRKGTNFRMNEMQGALGLAQIEKLPSIIKNHKKNKALIKQVLSRHDFIKFRKHYDEDGEIATFLAFFLPDVKMAERFKEKMKENSITPGIMNYWHFVANIESVQTNRQFEKSREILERMVVIDILIKMDAEKIADTLDKICKMF</sequence>
<keyword evidence="2 3" id="KW-0663">Pyridoxal phosphate</keyword>
<dbReference type="EMBL" id="MWDQ01000052">
    <property type="protein sequence ID" value="OQB74100.1"/>
    <property type="molecule type" value="Genomic_DNA"/>
</dbReference>
<gene>
    <name evidence="4" type="primary">arnB</name>
    <name evidence="4" type="ORF">BWX89_00666</name>
</gene>
<dbReference type="PANTHER" id="PTHR30244">
    <property type="entry name" value="TRANSAMINASE"/>
    <property type="match status" value="1"/>
</dbReference>
<evidence type="ECO:0000256" key="2">
    <source>
        <dbReference type="PIRSR" id="PIRSR000390-2"/>
    </source>
</evidence>
<evidence type="ECO:0000256" key="1">
    <source>
        <dbReference type="PIRSR" id="PIRSR000390-1"/>
    </source>
</evidence>
<keyword evidence="4" id="KW-0032">Aminotransferase</keyword>
<dbReference type="SUPFAM" id="SSF53383">
    <property type="entry name" value="PLP-dependent transferases"/>
    <property type="match status" value="1"/>
</dbReference>
<dbReference type="AlphaFoldDB" id="A0A1V6CB43"/>
<dbReference type="EC" id="2.6.1.87" evidence="4"/>
<evidence type="ECO:0000256" key="3">
    <source>
        <dbReference type="RuleBase" id="RU004508"/>
    </source>
</evidence>
<feature type="active site" description="Proton acceptor" evidence="1">
    <location>
        <position position="186"/>
    </location>
</feature>
<dbReference type="Gene3D" id="3.90.1150.10">
    <property type="entry name" value="Aspartate Aminotransferase, domain 1"/>
    <property type="match status" value="1"/>
</dbReference>
<accession>A0A1V6CB43</accession>
<dbReference type="Pfam" id="PF01041">
    <property type="entry name" value="DegT_DnrJ_EryC1"/>
    <property type="match status" value="1"/>
</dbReference>
<dbReference type="InterPro" id="IPR015422">
    <property type="entry name" value="PyrdxlP-dep_Trfase_small"/>
</dbReference>
<dbReference type="GO" id="GO:0099620">
    <property type="term" value="F:UDP-4-amino-4-deoxy-L-arabinose aminotransferase"/>
    <property type="evidence" value="ECO:0007669"/>
    <property type="project" value="UniProtKB-EC"/>
</dbReference>
<comment type="caution">
    <text evidence="4">The sequence shown here is derived from an EMBL/GenBank/DDBJ whole genome shotgun (WGS) entry which is preliminary data.</text>
</comment>
<dbReference type="Gene3D" id="3.40.640.10">
    <property type="entry name" value="Type I PLP-dependent aspartate aminotransferase-like (Major domain)"/>
    <property type="match status" value="1"/>
</dbReference>
<dbReference type="PIRSF" id="PIRSF000390">
    <property type="entry name" value="PLP_StrS"/>
    <property type="match status" value="1"/>
</dbReference>
<protein>
    <submittedName>
        <fullName evidence="4">UDP-4-amino-4-deoxy-L-arabinose--oxoglutarate aminotransferase</fullName>
        <ecNumber evidence="4">2.6.1.87</ecNumber>
    </submittedName>
</protein>
<keyword evidence="4" id="KW-0808">Transferase</keyword>
<reference evidence="4" key="1">
    <citation type="submission" date="2017-02" db="EMBL/GenBank/DDBJ databases">
        <title>Delving into the versatile metabolic prowess of the omnipresent phylum Bacteroidetes.</title>
        <authorList>
            <person name="Nobu M.K."/>
            <person name="Mei R."/>
            <person name="Narihiro T."/>
            <person name="Kuroda K."/>
            <person name="Liu W.-T."/>
        </authorList>
    </citation>
    <scope>NUCLEOTIDE SEQUENCE</scope>
    <source>
        <strain evidence="4">ADurb.Bin131</strain>
    </source>
</reference>
<dbReference type="InterPro" id="IPR015421">
    <property type="entry name" value="PyrdxlP-dep_Trfase_major"/>
</dbReference>
<dbReference type="Proteomes" id="UP000485562">
    <property type="component" value="Unassembled WGS sequence"/>
</dbReference>